<feature type="transmembrane region" description="Helical" evidence="1">
    <location>
        <begin position="128"/>
        <end position="146"/>
    </location>
</feature>
<evidence type="ECO:0000256" key="1">
    <source>
        <dbReference type="SAM" id="Phobius"/>
    </source>
</evidence>
<dbReference type="PANTHER" id="PTHR20992:SF9">
    <property type="entry name" value="AT15442P-RELATED"/>
    <property type="match status" value="1"/>
</dbReference>
<protein>
    <recommendedName>
        <fullName evidence="4">TIGR00341 family protein</fullName>
    </recommendedName>
</protein>
<proteinExistence type="predicted"/>
<dbReference type="AlphaFoldDB" id="A0A143BK15"/>
<evidence type="ECO:0008006" key="4">
    <source>
        <dbReference type="Google" id="ProtNLM"/>
    </source>
</evidence>
<feature type="transmembrane region" description="Helical" evidence="1">
    <location>
        <begin position="181"/>
        <end position="204"/>
    </location>
</feature>
<dbReference type="KEGG" id="gph:GEMMAAP_09015"/>
<evidence type="ECO:0000313" key="3">
    <source>
        <dbReference type="Proteomes" id="UP000076404"/>
    </source>
</evidence>
<dbReference type="InterPro" id="IPR005240">
    <property type="entry name" value="DUF389"/>
</dbReference>
<keyword evidence="1" id="KW-1133">Transmembrane helix</keyword>
<dbReference type="eggNOG" id="COG1808">
    <property type="taxonomic scope" value="Bacteria"/>
</dbReference>
<reference evidence="2 3" key="1">
    <citation type="journal article" date="2014" name="Proc. Natl. Acad. Sci. U.S.A.">
        <title>Functional type 2 photosynthetic reaction centers found in the rare bacterial phylum Gemmatimonadetes.</title>
        <authorList>
            <person name="Zeng Y."/>
            <person name="Feng F."/>
            <person name="Medova H."/>
            <person name="Dean J."/>
            <person name="Koblizek M."/>
        </authorList>
    </citation>
    <scope>NUCLEOTIDE SEQUENCE [LARGE SCALE GENOMIC DNA]</scope>
    <source>
        <strain evidence="2 3">AP64</strain>
    </source>
</reference>
<dbReference type="PANTHER" id="PTHR20992">
    <property type="entry name" value="AT15442P-RELATED"/>
    <property type="match status" value="1"/>
</dbReference>
<keyword evidence="1" id="KW-0812">Transmembrane</keyword>
<dbReference type="EMBL" id="CP011454">
    <property type="protein sequence ID" value="AMW04935.1"/>
    <property type="molecule type" value="Genomic_DNA"/>
</dbReference>
<keyword evidence="3" id="KW-1185">Reference proteome</keyword>
<name>A0A143BK15_9BACT</name>
<feature type="transmembrane region" description="Helical" evidence="1">
    <location>
        <begin position="225"/>
        <end position="243"/>
    </location>
</feature>
<feature type="transmembrane region" description="Helical" evidence="1">
    <location>
        <begin position="56"/>
        <end position="77"/>
    </location>
</feature>
<feature type="transmembrane region" description="Helical" evidence="1">
    <location>
        <begin position="153"/>
        <end position="175"/>
    </location>
</feature>
<evidence type="ECO:0000313" key="2">
    <source>
        <dbReference type="EMBL" id="AMW04935.1"/>
    </source>
</evidence>
<keyword evidence="1" id="KW-0472">Membrane</keyword>
<accession>A0A143BK15</accession>
<dbReference type="Pfam" id="PF04087">
    <property type="entry name" value="DUF389"/>
    <property type="match status" value="1"/>
</dbReference>
<sequence>MIPALLRSFDLRRDQREAEEIHEAVTGGVRSAGTNLWVLMFAILVASIGLNVNSTAVIIGAMLISPLMGPIVAIGYGAGVNDFGLIKRAVRTLGLFVGISLLTATLYFSVSPLSQAQSELLARTTPTVWDVAIAFFGGAAGIVALTRREFSNVVPGVAIATALMPPLCTAGFGLATRNLAFFGGAFYLFSINAVFIALATLLVVKVLRLPARADIDPVVRRRTRLLIGGAVTAMLVPSVYLAWQLVQAEYFSASAARLVRELAADARYIVLASDIDARQRRLTLTLGGDVPPAGLAAQLAAQLKSPTARTASVDVRFLGSSTAALQSLREELTQTTRGATAQTSVLQRQLAQLQVEASSAQTIRNEQIALLAELRAEYPEARTVNVAIGEQRRVSDSSAAPVTVVHLDFDKSVPVDETRLRARLAARFPTRRLDLLVTKAQ</sequence>
<organism evidence="2 3">
    <name type="scientific">Gemmatimonas phototrophica</name>
    <dbReference type="NCBI Taxonomy" id="1379270"/>
    <lineage>
        <taxon>Bacteria</taxon>
        <taxon>Pseudomonadati</taxon>
        <taxon>Gemmatimonadota</taxon>
        <taxon>Gemmatimonadia</taxon>
        <taxon>Gemmatimonadales</taxon>
        <taxon>Gemmatimonadaceae</taxon>
        <taxon>Gemmatimonas</taxon>
    </lineage>
</organism>
<feature type="transmembrane region" description="Helical" evidence="1">
    <location>
        <begin position="89"/>
        <end position="108"/>
    </location>
</feature>
<gene>
    <name evidence="2" type="ORF">GEMMAAP_09015</name>
</gene>
<dbReference type="Proteomes" id="UP000076404">
    <property type="component" value="Chromosome"/>
</dbReference>
<feature type="transmembrane region" description="Helical" evidence="1">
    <location>
        <begin position="32"/>
        <end position="50"/>
    </location>
</feature>
<reference evidence="2 3" key="2">
    <citation type="journal article" date="2016" name="Environ. Microbiol. Rep.">
        <title>Metagenomic evidence for the presence of phototrophic Gemmatimonadetes bacteria in diverse environments.</title>
        <authorList>
            <person name="Zeng Y."/>
            <person name="Baumbach J."/>
            <person name="Barbosa E.G."/>
            <person name="Azevedo V."/>
            <person name="Zhang C."/>
            <person name="Koblizek M."/>
        </authorList>
    </citation>
    <scope>NUCLEOTIDE SEQUENCE [LARGE SCALE GENOMIC DNA]</scope>
    <source>
        <strain evidence="2 3">AP64</strain>
    </source>
</reference>